<organism evidence="2 3">
    <name type="scientific">Brevundimonas goettingensis</name>
    <dbReference type="NCBI Taxonomy" id="2774190"/>
    <lineage>
        <taxon>Bacteria</taxon>
        <taxon>Pseudomonadati</taxon>
        <taxon>Pseudomonadota</taxon>
        <taxon>Alphaproteobacteria</taxon>
        <taxon>Caulobacterales</taxon>
        <taxon>Caulobacteraceae</taxon>
        <taxon>Brevundimonas</taxon>
    </lineage>
</organism>
<feature type="region of interest" description="Disordered" evidence="1">
    <location>
        <begin position="1"/>
        <end position="33"/>
    </location>
</feature>
<keyword evidence="3" id="KW-1185">Reference proteome</keyword>
<dbReference type="Pfam" id="PF06347">
    <property type="entry name" value="SH3_4"/>
    <property type="match status" value="2"/>
</dbReference>
<sequence>MGALRFHHAPIPKDGAGRDGSTRVSSKAQSGFQSPTAGFLRRAVPVAGAIALSLGLGGSLGAASEPTATMPDGRPTPTRQPVPRWLTLKASEVRARSGPGLDYHILWEYHAAGLPVQVIAETLEWRKICDPDGAVVWVHRSVVRSRRSAFNAGGQEIPIRSSRSDTASVRARLSPRSIVSLDDCEDGWCHVGGRKVHGWVPQAAVFGGATQPLCDARRPAGPRP</sequence>
<evidence type="ECO:0000313" key="2">
    <source>
        <dbReference type="EMBL" id="QTC90618.1"/>
    </source>
</evidence>
<dbReference type="KEGG" id="bgoe:IFJ75_15405"/>
<feature type="compositionally biased region" description="Polar residues" evidence="1">
    <location>
        <begin position="22"/>
        <end position="33"/>
    </location>
</feature>
<dbReference type="AlphaFoldDB" id="A0A975BZ37"/>
<dbReference type="EMBL" id="CP062222">
    <property type="protein sequence ID" value="QTC90618.1"/>
    <property type="molecule type" value="Genomic_DNA"/>
</dbReference>
<proteinExistence type="predicted"/>
<dbReference type="Proteomes" id="UP000663918">
    <property type="component" value="Chromosome"/>
</dbReference>
<evidence type="ECO:0000313" key="3">
    <source>
        <dbReference type="Proteomes" id="UP000663918"/>
    </source>
</evidence>
<accession>A0A975BZ37</accession>
<dbReference type="InterPro" id="IPR010466">
    <property type="entry name" value="DUF1058"/>
</dbReference>
<protein>
    <recommendedName>
        <fullName evidence="4">SH3-like domain-containing protein</fullName>
    </recommendedName>
</protein>
<evidence type="ECO:0000256" key="1">
    <source>
        <dbReference type="SAM" id="MobiDB-lite"/>
    </source>
</evidence>
<feature type="compositionally biased region" description="Basic residues" evidence="1">
    <location>
        <begin position="1"/>
        <end position="10"/>
    </location>
</feature>
<evidence type="ECO:0008006" key="4">
    <source>
        <dbReference type="Google" id="ProtNLM"/>
    </source>
</evidence>
<gene>
    <name evidence="2" type="ORF">IFJ75_15405</name>
</gene>
<reference evidence="2" key="1">
    <citation type="submission" date="2020-09" db="EMBL/GenBank/DDBJ databases">
        <title>Brevundimonas sp. LVF2 isolated from a puddle in Goettingen, Germany.</title>
        <authorList>
            <person name="Friedrich I."/>
            <person name="Klassen A."/>
            <person name="Hannes N."/>
            <person name="Schneider D."/>
            <person name="Hertel R."/>
            <person name="Daniel R."/>
        </authorList>
    </citation>
    <scope>NUCLEOTIDE SEQUENCE</scope>
    <source>
        <strain evidence="2">LVF2</strain>
    </source>
</reference>
<name>A0A975BZ37_9CAUL</name>
<dbReference type="Gene3D" id="2.30.30.40">
    <property type="entry name" value="SH3 Domains"/>
    <property type="match status" value="1"/>
</dbReference>